<name>A0A428MZ89_9BACI</name>
<dbReference type="Pfam" id="PF00389">
    <property type="entry name" value="2-Hacid_dh"/>
    <property type="match status" value="1"/>
</dbReference>
<dbReference type="InterPro" id="IPR006139">
    <property type="entry name" value="D-isomer_2_OHA_DH_cat_dom"/>
</dbReference>
<sequence>MKPKIYITRKIPNEALDLLEKECEVKMWGEEETPVPRDVLKKGVKDVDGLYCLLTDNIDKEIMDEAENLKVISNMAVGYNNIDVETASEQGILVTNTPGVLTETTADLTFALLMATARRLVEASDYLRTGEWKSWSPMQLTGQDIHGATIGIIGFGRIGQAVARRAKGFNMNILYYNRTRKTEIEKELDVTYKEMENVLKESDFLIILTPYSEETHHLIGEDELNMMKNSSILINTSRGGIVNEDDLFTALQEGEIWGAGLDVFEKEPVDLNHRLLQLTNVVTLPHIGSASIATRTKMAGLAAKDLVKVLQGEEPYHLVNQR</sequence>
<dbReference type="GO" id="GO:0005829">
    <property type="term" value="C:cytosol"/>
    <property type="evidence" value="ECO:0007669"/>
    <property type="project" value="TreeGrafter"/>
</dbReference>
<comment type="similarity">
    <text evidence="1 3">Belongs to the D-isomer specific 2-hydroxyacid dehydrogenase family.</text>
</comment>
<dbReference type="Pfam" id="PF02826">
    <property type="entry name" value="2-Hacid_dh_C"/>
    <property type="match status" value="1"/>
</dbReference>
<evidence type="ECO:0000256" key="3">
    <source>
        <dbReference type="RuleBase" id="RU003719"/>
    </source>
</evidence>
<dbReference type="PANTHER" id="PTHR10996">
    <property type="entry name" value="2-HYDROXYACID DEHYDROGENASE-RELATED"/>
    <property type="match status" value="1"/>
</dbReference>
<dbReference type="AlphaFoldDB" id="A0A428MZ89"/>
<dbReference type="GO" id="GO:0016618">
    <property type="term" value="F:hydroxypyruvate reductase [NAD(P)H] activity"/>
    <property type="evidence" value="ECO:0007669"/>
    <property type="project" value="TreeGrafter"/>
</dbReference>
<dbReference type="PROSITE" id="PS00671">
    <property type="entry name" value="D_2_HYDROXYACID_DH_3"/>
    <property type="match status" value="1"/>
</dbReference>
<comment type="caution">
    <text evidence="6">The sequence shown here is derived from an EMBL/GenBank/DDBJ whole genome shotgun (WGS) entry which is preliminary data.</text>
</comment>
<gene>
    <name evidence="6" type="ORF">D7Z54_20625</name>
</gene>
<reference evidence="6 7" key="1">
    <citation type="submission" date="2018-10" db="EMBL/GenBank/DDBJ databases">
        <title>Draft genome sequence of Bacillus salarius IM0101, isolated from a hypersaline soil in Inner Mongolia, China.</title>
        <authorList>
            <person name="Yamprayoonswat W."/>
            <person name="Boonvisut S."/>
            <person name="Jumpathong W."/>
            <person name="Sittihan S."/>
            <person name="Ruangsuj P."/>
            <person name="Wanthongcharoen S."/>
            <person name="Thongpramul N."/>
            <person name="Pimmason S."/>
            <person name="Yu B."/>
            <person name="Yasawong M."/>
        </authorList>
    </citation>
    <scope>NUCLEOTIDE SEQUENCE [LARGE SCALE GENOMIC DNA]</scope>
    <source>
        <strain evidence="6 7">IM0101</strain>
    </source>
</reference>
<organism evidence="6 7">
    <name type="scientific">Salibacterium salarium</name>
    <dbReference type="NCBI Taxonomy" id="284579"/>
    <lineage>
        <taxon>Bacteria</taxon>
        <taxon>Bacillati</taxon>
        <taxon>Bacillota</taxon>
        <taxon>Bacilli</taxon>
        <taxon>Bacillales</taxon>
        <taxon>Bacillaceae</taxon>
    </lineage>
</organism>
<dbReference type="FunFam" id="3.40.50.720:FF:000462">
    <property type="entry name" value="Glyoxylate reductase (NADP+)"/>
    <property type="match status" value="1"/>
</dbReference>
<dbReference type="InterPro" id="IPR006140">
    <property type="entry name" value="D-isomer_DH_NAD-bd"/>
</dbReference>
<accession>A0A428MZ89</accession>
<dbReference type="Proteomes" id="UP000275076">
    <property type="component" value="Unassembled WGS sequence"/>
</dbReference>
<keyword evidence="7" id="KW-1185">Reference proteome</keyword>
<dbReference type="EMBL" id="RBVX01000024">
    <property type="protein sequence ID" value="RSL31447.1"/>
    <property type="molecule type" value="Genomic_DNA"/>
</dbReference>
<dbReference type="Gene3D" id="3.40.50.720">
    <property type="entry name" value="NAD(P)-binding Rossmann-like Domain"/>
    <property type="match status" value="2"/>
</dbReference>
<dbReference type="GO" id="GO:0051287">
    <property type="term" value="F:NAD binding"/>
    <property type="evidence" value="ECO:0007669"/>
    <property type="project" value="InterPro"/>
</dbReference>
<keyword evidence="2 3" id="KW-0560">Oxidoreductase</keyword>
<dbReference type="OrthoDB" id="9805416at2"/>
<evidence type="ECO:0000256" key="2">
    <source>
        <dbReference type="ARBA" id="ARBA00023002"/>
    </source>
</evidence>
<dbReference type="RefSeq" id="WP_125558550.1">
    <property type="nucleotide sequence ID" value="NZ_RBVX01000024.1"/>
</dbReference>
<evidence type="ECO:0000259" key="4">
    <source>
        <dbReference type="Pfam" id="PF00389"/>
    </source>
</evidence>
<dbReference type="SUPFAM" id="SSF52283">
    <property type="entry name" value="Formate/glycerate dehydrogenase catalytic domain-like"/>
    <property type="match status" value="1"/>
</dbReference>
<evidence type="ECO:0000313" key="6">
    <source>
        <dbReference type="EMBL" id="RSL31447.1"/>
    </source>
</evidence>
<dbReference type="GO" id="GO:0030267">
    <property type="term" value="F:glyoxylate reductase (NADPH) activity"/>
    <property type="evidence" value="ECO:0007669"/>
    <property type="project" value="TreeGrafter"/>
</dbReference>
<dbReference type="CDD" id="cd05301">
    <property type="entry name" value="GDH"/>
    <property type="match status" value="1"/>
</dbReference>
<protein>
    <submittedName>
        <fullName evidence="6">D-glycerate dehydrogenase</fullName>
    </submittedName>
</protein>
<proteinExistence type="inferred from homology"/>
<feature type="domain" description="D-isomer specific 2-hydroxyacid dehydrogenase catalytic" evidence="4">
    <location>
        <begin position="5"/>
        <end position="320"/>
    </location>
</feature>
<dbReference type="PROSITE" id="PS00065">
    <property type="entry name" value="D_2_HYDROXYACID_DH_1"/>
    <property type="match status" value="1"/>
</dbReference>
<dbReference type="SUPFAM" id="SSF51735">
    <property type="entry name" value="NAD(P)-binding Rossmann-fold domains"/>
    <property type="match status" value="1"/>
</dbReference>
<dbReference type="InterPro" id="IPR036291">
    <property type="entry name" value="NAD(P)-bd_dom_sf"/>
</dbReference>
<evidence type="ECO:0000259" key="5">
    <source>
        <dbReference type="Pfam" id="PF02826"/>
    </source>
</evidence>
<dbReference type="InterPro" id="IPR029752">
    <property type="entry name" value="D-isomer_DH_CS1"/>
</dbReference>
<evidence type="ECO:0000313" key="7">
    <source>
        <dbReference type="Proteomes" id="UP000275076"/>
    </source>
</evidence>
<evidence type="ECO:0000256" key="1">
    <source>
        <dbReference type="ARBA" id="ARBA00005854"/>
    </source>
</evidence>
<dbReference type="PANTHER" id="PTHR10996:SF283">
    <property type="entry name" value="GLYOXYLATE_HYDROXYPYRUVATE REDUCTASE B"/>
    <property type="match status" value="1"/>
</dbReference>
<feature type="domain" description="D-isomer specific 2-hydroxyacid dehydrogenase NAD-binding" evidence="5">
    <location>
        <begin position="110"/>
        <end position="288"/>
    </location>
</feature>
<dbReference type="InterPro" id="IPR029753">
    <property type="entry name" value="D-isomer_DH_CS"/>
</dbReference>
<dbReference type="InterPro" id="IPR050223">
    <property type="entry name" value="D-isomer_2-hydroxyacid_DH"/>
</dbReference>